<evidence type="ECO:0000256" key="8">
    <source>
        <dbReference type="SAM" id="MobiDB-lite"/>
    </source>
</evidence>
<dbReference type="GO" id="GO:0006281">
    <property type="term" value="P:DNA repair"/>
    <property type="evidence" value="ECO:0007669"/>
    <property type="project" value="InterPro"/>
</dbReference>
<feature type="region of interest" description="Disordered" evidence="8">
    <location>
        <begin position="567"/>
        <end position="619"/>
    </location>
</feature>
<comment type="caution">
    <text evidence="9">The sequence shown here is derived from an EMBL/GenBank/DDBJ whole genome shotgun (WGS) entry which is preliminary data.</text>
</comment>
<evidence type="ECO:0000256" key="6">
    <source>
        <dbReference type="ARBA" id="ARBA00023242"/>
    </source>
</evidence>
<dbReference type="EMBL" id="MU128997">
    <property type="protein sequence ID" value="KAF9511677.1"/>
    <property type="molecule type" value="Genomic_DNA"/>
</dbReference>
<keyword evidence="10" id="KW-1185">Reference proteome</keyword>
<organism evidence="9 10">
    <name type="scientific">Hydnum rufescens UP504</name>
    <dbReference type="NCBI Taxonomy" id="1448309"/>
    <lineage>
        <taxon>Eukaryota</taxon>
        <taxon>Fungi</taxon>
        <taxon>Dikarya</taxon>
        <taxon>Basidiomycota</taxon>
        <taxon>Agaricomycotina</taxon>
        <taxon>Agaricomycetes</taxon>
        <taxon>Cantharellales</taxon>
        <taxon>Hydnaceae</taxon>
        <taxon>Hydnum</taxon>
    </lineage>
</organism>
<accession>A0A9P6ATJ2</accession>
<keyword evidence="6" id="KW-0539">Nucleus</keyword>
<evidence type="ECO:0000313" key="9">
    <source>
        <dbReference type="EMBL" id="KAF9511677.1"/>
    </source>
</evidence>
<keyword evidence="3" id="KW-0547">Nucleotide-binding</keyword>
<reference evidence="9" key="1">
    <citation type="journal article" date="2020" name="Nat. Commun.">
        <title>Large-scale genome sequencing of mycorrhizal fungi provides insights into the early evolution of symbiotic traits.</title>
        <authorList>
            <person name="Miyauchi S."/>
            <person name="Kiss E."/>
            <person name="Kuo A."/>
            <person name="Drula E."/>
            <person name="Kohler A."/>
            <person name="Sanchez-Garcia M."/>
            <person name="Morin E."/>
            <person name="Andreopoulos B."/>
            <person name="Barry K.W."/>
            <person name="Bonito G."/>
            <person name="Buee M."/>
            <person name="Carver A."/>
            <person name="Chen C."/>
            <person name="Cichocki N."/>
            <person name="Clum A."/>
            <person name="Culley D."/>
            <person name="Crous P.W."/>
            <person name="Fauchery L."/>
            <person name="Girlanda M."/>
            <person name="Hayes R.D."/>
            <person name="Keri Z."/>
            <person name="LaButti K."/>
            <person name="Lipzen A."/>
            <person name="Lombard V."/>
            <person name="Magnuson J."/>
            <person name="Maillard F."/>
            <person name="Murat C."/>
            <person name="Nolan M."/>
            <person name="Ohm R.A."/>
            <person name="Pangilinan J."/>
            <person name="Pereira M.F."/>
            <person name="Perotto S."/>
            <person name="Peter M."/>
            <person name="Pfister S."/>
            <person name="Riley R."/>
            <person name="Sitrit Y."/>
            <person name="Stielow J.B."/>
            <person name="Szollosi G."/>
            <person name="Zifcakova L."/>
            <person name="Stursova M."/>
            <person name="Spatafora J.W."/>
            <person name="Tedersoo L."/>
            <person name="Vaario L.M."/>
            <person name="Yamada A."/>
            <person name="Yan M."/>
            <person name="Wang P."/>
            <person name="Xu J."/>
            <person name="Bruns T."/>
            <person name="Baldrian P."/>
            <person name="Vilgalys R."/>
            <person name="Dunand C."/>
            <person name="Henrissat B."/>
            <person name="Grigoriev I.V."/>
            <person name="Hibbett D."/>
            <person name="Nagy L.G."/>
            <person name="Martin F.M."/>
        </authorList>
    </citation>
    <scope>NUCLEOTIDE SEQUENCE</scope>
    <source>
        <strain evidence="9">UP504</strain>
    </source>
</reference>
<evidence type="ECO:0000256" key="2">
    <source>
        <dbReference type="ARBA" id="ARBA00006168"/>
    </source>
</evidence>
<evidence type="ECO:0000256" key="7">
    <source>
        <dbReference type="ARBA" id="ARBA00023306"/>
    </source>
</evidence>
<proteinExistence type="inferred from homology"/>
<evidence type="ECO:0000313" key="10">
    <source>
        <dbReference type="Proteomes" id="UP000886523"/>
    </source>
</evidence>
<feature type="region of interest" description="Disordered" evidence="8">
    <location>
        <begin position="1"/>
        <end position="33"/>
    </location>
</feature>
<dbReference type="GO" id="GO:0003682">
    <property type="term" value="F:chromatin binding"/>
    <property type="evidence" value="ECO:0007669"/>
    <property type="project" value="TreeGrafter"/>
</dbReference>
<dbReference type="PANTHER" id="PTHR12172">
    <property type="entry name" value="CELL CYCLE CHECKPOINT PROTEIN RAD17"/>
    <property type="match status" value="1"/>
</dbReference>
<dbReference type="Gene3D" id="3.40.50.300">
    <property type="entry name" value="P-loop containing nucleotide triphosphate hydrolases"/>
    <property type="match status" value="1"/>
</dbReference>
<evidence type="ECO:0000256" key="1">
    <source>
        <dbReference type="ARBA" id="ARBA00004123"/>
    </source>
</evidence>
<dbReference type="Pfam" id="PF03215">
    <property type="entry name" value="Rad17"/>
    <property type="match status" value="1"/>
</dbReference>
<dbReference type="OrthoDB" id="10265971at2759"/>
<dbReference type="GO" id="GO:0005634">
    <property type="term" value="C:nucleus"/>
    <property type="evidence" value="ECO:0007669"/>
    <property type="project" value="UniProtKB-SubCell"/>
</dbReference>
<evidence type="ECO:0000256" key="4">
    <source>
        <dbReference type="ARBA" id="ARBA00022763"/>
    </source>
</evidence>
<dbReference type="InterPro" id="IPR027417">
    <property type="entry name" value="P-loop_NTPase"/>
</dbReference>
<gene>
    <name evidence="9" type="ORF">BS47DRAFT_1346434</name>
</gene>
<keyword evidence="4" id="KW-0227">DNA damage</keyword>
<feature type="compositionally biased region" description="Polar residues" evidence="8">
    <location>
        <begin position="575"/>
        <end position="587"/>
    </location>
</feature>
<keyword evidence="7" id="KW-0131">Cell cycle</keyword>
<evidence type="ECO:0000256" key="3">
    <source>
        <dbReference type="ARBA" id="ARBA00022741"/>
    </source>
</evidence>
<evidence type="ECO:0000256" key="5">
    <source>
        <dbReference type="ARBA" id="ARBA00022840"/>
    </source>
</evidence>
<dbReference type="GO" id="GO:0005524">
    <property type="term" value="F:ATP binding"/>
    <property type="evidence" value="ECO:0007669"/>
    <property type="project" value="UniProtKB-KW"/>
</dbReference>
<dbReference type="PANTHER" id="PTHR12172:SF0">
    <property type="entry name" value="CELL CYCLE CHECKPOINT PROTEIN RAD17"/>
    <property type="match status" value="1"/>
</dbReference>
<keyword evidence="5" id="KW-0067">ATP-binding</keyword>
<dbReference type="AlphaFoldDB" id="A0A9P6ATJ2"/>
<comment type="similarity">
    <text evidence="2">Belongs to the rad17/RAD24 family.</text>
</comment>
<protein>
    <submittedName>
        <fullName evidence="9">Uncharacterized protein</fullName>
    </submittedName>
</protein>
<comment type="subcellular location">
    <subcellularLocation>
        <location evidence="1">Nucleus</location>
    </subcellularLocation>
</comment>
<dbReference type="InterPro" id="IPR004582">
    <property type="entry name" value="Checkpoint_prot_Rad17_Rad24"/>
</dbReference>
<dbReference type="Proteomes" id="UP000886523">
    <property type="component" value="Unassembled WGS sequence"/>
</dbReference>
<dbReference type="GO" id="GO:0000077">
    <property type="term" value="P:DNA damage checkpoint signaling"/>
    <property type="evidence" value="ECO:0007669"/>
    <property type="project" value="TreeGrafter"/>
</dbReference>
<feature type="compositionally biased region" description="Polar residues" evidence="8">
    <location>
        <begin position="7"/>
        <end position="33"/>
    </location>
</feature>
<sequence>MAPARNASRTKPKPSTLNFGSKSGAGTSKTKPLSQVSVSVGVDKGKNKQVASVTAGDDRLWVERYRPDTRDELAVHKNKVEEVARWLTEAYSESSHGKFKKYRRILTLTGPSGAGKTATIRVLAKALDIQLVEWKNSIDDIHGGVDSAIGDRESLISKFNNFLNRASAYGALEFTSTSSSASSPSNKRLILLEDLPNILHTATRDAFHIALEQFVLAPTSTSCPLVIIVSDAGTRGESGGDNGASWRSRVNDAIDVRMVLPKHLQNSPYVADITFNPIAITYLRRAVHSLLSKHFASLASSYGHNRPPSQDFVDSVLESSNGDIRSVLMTLQFATVVDLPNTRKKGEKAKRTAAILQSMTQREHSLQLFHLLGKILYNKRYGDDPLDEAEEGPMPSAPQLPNHLMEYYRRPSKVDPKVLYADSPVDTSLMTLYVHQNYTQFCDEIDHARGVCEWLAMSDLYSSNDMPGLTSEYAFYVMSAGTIHSLPSPVPRRSQKTVKPEWFEAVRKTRIAEGQVEDIGNRLSTLAVVHVSRSAIGTEMGKILQLGWVPDLGQGWEKEKIGHDAFSNLPFDPHSTVSHQGGSSAPNPVTLDEDEERDAFDTTPRSEPAEPGAMPMRVISGWFREDDIEEY</sequence>
<dbReference type="GO" id="GO:0033314">
    <property type="term" value="P:mitotic DNA replication checkpoint signaling"/>
    <property type="evidence" value="ECO:0007669"/>
    <property type="project" value="TreeGrafter"/>
</dbReference>
<name>A0A9P6ATJ2_9AGAM</name>
<dbReference type="GO" id="GO:0003689">
    <property type="term" value="F:DNA clamp loader activity"/>
    <property type="evidence" value="ECO:0007669"/>
    <property type="project" value="TreeGrafter"/>
</dbReference>
<dbReference type="SUPFAM" id="SSF52540">
    <property type="entry name" value="P-loop containing nucleoside triphosphate hydrolases"/>
    <property type="match status" value="1"/>
</dbReference>